<dbReference type="Pfam" id="PF09335">
    <property type="entry name" value="VTT_dom"/>
    <property type="match status" value="1"/>
</dbReference>
<dbReference type="Proteomes" id="UP000272464">
    <property type="component" value="Unassembled WGS sequence"/>
</dbReference>
<dbReference type="OrthoDB" id="9782291at2"/>
<keyword evidence="5" id="KW-1185">Reference proteome</keyword>
<feature type="domain" description="VTT" evidence="3">
    <location>
        <begin position="29"/>
        <end position="155"/>
    </location>
</feature>
<reference evidence="4 5" key="1">
    <citation type="submission" date="2018-12" db="EMBL/GenBank/DDBJ databases">
        <authorList>
            <person name="Sun L."/>
            <person name="Chen Z."/>
        </authorList>
    </citation>
    <scope>NUCLEOTIDE SEQUENCE [LARGE SCALE GENOMIC DNA]</scope>
    <source>
        <strain evidence="4 5">3-5-3</strain>
    </source>
</reference>
<keyword evidence="2" id="KW-0812">Transmembrane</keyword>
<accession>A0A433X1M8</accession>
<name>A0A433X1M8_9BACL</name>
<keyword evidence="2" id="KW-1133">Transmembrane helix</keyword>
<gene>
    <name evidence="4" type="ORF">EJP77_18965</name>
</gene>
<comment type="similarity">
    <text evidence="1">Belongs to the DedA family.</text>
</comment>
<comment type="caution">
    <text evidence="4">The sequence shown here is derived from an EMBL/GenBank/DDBJ whole genome shotgun (WGS) entry which is preliminary data.</text>
</comment>
<organism evidence="4 5">
    <name type="scientific">Paenibacillus zeisoli</name>
    <dbReference type="NCBI Taxonomy" id="2496267"/>
    <lineage>
        <taxon>Bacteria</taxon>
        <taxon>Bacillati</taxon>
        <taxon>Bacillota</taxon>
        <taxon>Bacilli</taxon>
        <taxon>Bacillales</taxon>
        <taxon>Paenibacillaceae</taxon>
        <taxon>Paenibacillus</taxon>
    </lineage>
</organism>
<feature type="transmembrane region" description="Helical" evidence="2">
    <location>
        <begin position="7"/>
        <end position="27"/>
    </location>
</feature>
<evidence type="ECO:0000313" key="4">
    <source>
        <dbReference type="EMBL" id="RUT27917.1"/>
    </source>
</evidence>
<feature type="transmembrane region" description="Helical" evidence="2">
    <location>
        <begin position="132"/>
        <end position="153"/>
    </location>
</feature>
<dbReference type="PANTHER" id="PTHR42709">
    <property type="entry name" value="ALKALINE PHOSPHATASE LIKE PROTEIN"/>
    <property type="match status" value="1"/>
</dbReference>
<dbReference type="GO" id="GO:0005886">
    <property type="term" value="C:plasma membrane"/>
    <property type="evidence" value="ECO:0007669"/>
    <property type="project" value="TreeGrafter"/>
</dbReference>
<dbReference type="AlphaFoldDB" id="A0A433X1M8"/>
<evidence type="ECO:0000313" key="5">
    <source>
        <dbReference type="Proteomes" id="UP000272464"/>
    </source>
</evidence>
<dbReference type="InterPro" id="IPR032816">
    <property type="entry name" value="VTT_dom"/>
</dbReference>
<evidence type="ECO:0000256" key="1">
    <source>
        <dbReference type="ARBA" id="ARBA00010792"/>
    </source>
</evidence>
<feature type="transmembrane region" description="Helical" evidence="2">
    <location>
        <begin position="47"/>
        <end position="71"/>
    </location>
</feature>
<evidence type="ECO:0000256" key="2">
    <source>
        <dbReference type="SAM" id="Phobius"/>
    </source>
</evidence>
<dbReference type="InterPro" id="IPR051311">
    <property type="entry name" value="DedA_domain"/>
</dbReference>
<keyword evidence="2" id="KW-0472">Membrane</keyword>
<feature type="transmembrane region" description="Helical" evidence="2">
    <location>
        <begin position="173"/>
        <end position="193"/>
    </location>
</feature>
<dbReference type="PANTHER" id="PTHR42709:SF9">
    <property type="entry name" value="ALKALINE PHOSPHATASE LIKE PROTEIN"/>
    <property type="match status" value="1"/>
</dbReference>
<evidence type="ECO:0000259" key="3">
    <source>
        <dbReference type="Pfam" id="PF09335"/>
    </source>
</evidence>
<proteinExistence type="inferred from homology"/>
<protein>
    <submittedName>
        <fullName evidence="4">DedA family protein</fullName>
    </submittedName>
</protein>
<dbReference type="RefSeq" id="WP_127200837.1">
    <property type="nucleotide sequence ID" value="NZ_RZNX01000013.1"/>
</dbReference>
<dbReference type="EMBL" id="RZNX01000013">
    <property type="protein sequence ID" value="RUT27917.1"/>
    <property type="molecule type" value="Genomic_DNA"/>
</dbReference>
<sequence>MSVIMSYIAQYGYLAMFGLLALGFMGIPVPDETLVVTFGGLTAEGHFVFWIALLMTFLGSMTGMILSYTLGRVVGTPLLHKFGKWIFITPSRLATTEKWFARYGNWSVLFGYFVPGLRQLTSYLSGVYRLPLYLYLIYASIGAAIWCTTFMALGATVGHHWRKMAYFVHHHMWRMALLVIVLSLIGVIIYLFIRNLKASRLSKTERGQANKSSQSENAD</sequence>